<proteinExistence type="predicted"/>
<evidence type="ECO:0000259" key="2">
    <source>
        <dbReference type="Pfam" id="PF00685"/>
    </source>
</evidence>
<dbReference type="InterPro" id="IPR027417">
    <property type="entry name" value="P-loop_NTPase"/>
</dbReference>
<accession>A0AB39ZZI8</accession>
<dbReference type="InterPro" id="IPR051135">
    <property type="entry name" value="Gal/GlcNAc/GalNAc_ST"/>
</dbReference>
<dbReference type="GO" id="GO:0006044">
    <property type="term" value="P:N-acetylglucosamine metabolic process"/>
    <property type="evidence" value="ECO:0007669"/>
    <property type="project" value="TreeGrafter"/>
</dbReference>
<dbReference type="SUPFAM" id="SSF52540">
    <property type="entry name" value="P-loop containing nucleoside triphosphate hydrolases"/>
    <property type="match status" value="1"/>
</dbReference>
<dbReference type="InterPro" id="IPR000863">
    <property type="entry name" value="Sulfotransferase_dom"/>
</dbReference>
<feature type="transmembrane region" description="Helical" evidence="1">
    <location>
        <begin position="12"/>
        <end position="33"/>
    </location>
</feature>
<dbReference type="Gene3D" id="3.40.50.300">
    <property type="entry name" value="P-loop containing nucleotide triphosphate hydrolases"/>
    <property type="match status" value="1"/>
</dbReference>
<name>A0AB39ZZI8_DROSZ</name>
<dbReference type="PANTHER" id="PTHR10704">
    <property type="entry name" value="CARBOHYDRATE SULFOTRANSFERASE"/>
    <property type="match status" value="1"/>
</dbReference>
<reference evidence="4" key="1">
    <citation type="submission" date="2025-08" db="UniProtKB">
        <authorList>
            <consortium name="RefSeq"/>
        </authorList>
    </citation>
    <scope>IDENTIFICATION</scope>
</reference>
<dbReference type="AlphaFoldDB" id="A0AB39ZZI8"/>
<dbReference type="GO" id="GO:0001517">
    <property type="term" value="F:N-acetylglucosamine 6-O-sulfotransferase activity"/>
    <property type="evidence" value="ECO:0007669"/>
    <property type="project" value="TreeGrafter"/>
</dbReference>
<dbReference type="Pfam" id="PF00685">
    <property type="entry name" value="Sulfotransfer_1"/>
    <property type="match status" value="1"/>
</dbReference>
<keyword evidence="1" id="KW-0812">Transmembrane</keyword>
<dbReference type="Proteomes" id="UP001652628">
    <property type="component" value="Chromosome 2L"/>
</dbReference>
<evidence type="ECO:0000313" key="3">
    <source>
        <dbReference type="Proteomes" id="UP001652628"/>
    </source>
</evidence>
<gene>
    <name evidence="4" type="primary">LOC108021106</name>
</gene>
<protein>
    <submittedName>
        <fullName evidence="4">Carbohydrate sulfotransferase 2</fullName>
    </submittedName>
</protein>
<keyword evidence="3" id="KW-1185">Reference proteome</keyword>
<evidence type="ECO:0000256" key="1">
    <source>
        <dbReference type="SAM" id="Phobius"/>
    </source>
</evidence>
<dbReference type="GeneID" id="108021106"/>
<feature type="domain" description="Sulfotransferase" evidence="2">
    <location>
        <begin position="67"/>
        <end position="342"/>
    </location>
</feature>
<dbReference type="RefSeq" id="XP_016945126.3">
    <property type="nucleotide sequence ID" value="XM_017089637.4"/>
</dbReference>
<dbReference type="PANTHER" id="PTHR10704:SF44">
    <property type="entry name" value="LD35051P-RELATED"/>
    <property type="match status" value="1"/>
</dbReference>
<organism evidence="3 4">
    <name type="scientific">Drosophila suzukii</name>
    <name type="common">Spotted-wing drosophila fruit fly</name>
    <dbReference type="NCBI Taxonomy" id="28584"/>
    <lineage>
        <taxon>Eukaryota</taxon>
        <taxon>Metazoa</taxon>
        <taxon>Ecdysozoa</taxon>
        <taxon>Arthropoda</taxon>
        <taxon>Hexapoda</taxon>
        <taxon>Insecta</taxon>
        <taxon>Pterygota</taxon>
        <taxon>Neoptera</taxon>
        <taxon>Endopterygota</taxon>
        <taxon>Diptera</taxon>
        <taxon>Brachycera</taxon>
        <taxon>Muscomorpha</taxon>
        <taxon>Ephydroidea</taxon>
        <taxon>Drosophilidae</taxon>
        <taxon>Drosophila</taxon>
        <taxon>Sophophora</taxon>
    </lineage>
</organism>
<sequence>MVQVSRTTKFTGVCVAVYATYVLFIFFLLPILMPDPVTLQRTILAHKTRHLGDLSNFTLETGGQPIRSMLVTFRGSGALTLLDNLAHQPGCYQHYAPLMAHESRLGAEQNHKQALEELEALYNCNYNKSAEMILWGKRSTVFRRFYGAQAKMCQTYSQEICWNAETMAAICKLYPFINMAVYNLRLKFLAPLLEREGLNLRMLLIVRDPRGTTYSRINNKWCTIEKDCEVQTLCNDMVSDHQMVETLQQSYPQRFSIIRYEDLLLQPEESIKLVFDFYGLPLRRPKTSSRGVHPRSGHGVESLGWDLRWRYLNQPAHEWMSKMKVSDIKAVQDVCGEAMDLWGYRAVQDFDHFSPESFEPIIGKA</sequence>
<evidence type="ECO:0000313" key="4">
    <source>
        <dbReference type="RefSeq" id="XP_016945126.3"/>
    </source>
</evidence>
<dbReference type="GO" id="GO:0006790">
    <property type="term" value="P:sulfur compound metabolic process"/>
    <property type="evidence" value="ECO:0007669"/>
    <property type="project" value="TreeGrafter"/>
</dbReference>
<keyword evidence="1" id="KW-0472">Membrane</keyword>
<keyword evidence="1" id="KW-1133">Transmembrane helix</keyword>